<keyword evidence="5" id="KW-1185">Reference proteome</keyword>
<keyword evidence="2" id="KW-0539">Nucleus</keyword>
<name>A0A4Z1T3D2_GIAMU</name>
<dbReference type="InterPro" id="IPR010402">
    <property type="entry name" value="CCT_domain"/>
</dbReference>
<evidence type="ECO:0000256" key="2">
    <source>
        <dbReference type="ARBA" id="ARBA00023242"/>
    </source>
</evidence>
<dbReference type="Pfam" id="PF06203">
    <property type="entry name" value="CCT"/>
    <property type="match status" value="1"/>
</dbReference>
<evidence type="ECO:0000259" key="3">
    <source>
        <dbReference type="PROSITE" id="PS51017"/>
    </source>
</evidence>
<dbReference type="OrthoDB" id="10255012at2759"/>
<dbReference type="PROSITE" id="PS51017">
    <property type="entry name" value="CCT"/>
    <property type="match status" value="1"/>
</dbReference>
<proteinExistence type="predicted"/>
<dbReference type="Proteomes" id="UP000315496">
    <property type="component" value="Chromosome 2"/>
</dbReference>
<dbReference type="GO" id="GO:0005634">
    <property type="term" value="C:nucleus"/>
    <property type="evidence" value="ECO:0007669"/>
    <property type="project" value="UniProtKB-SubCell"/>
</dbReference>
<feature type="domain" description="CCT" evidence="3">
    <location>
        <begin position="100"/>
        <end position="142"/>
    </location>
</feature>
<organism evidence="4 5">
    <name type="scientific">Giardia muris</name>
    <dbReference type="NCBI Taxonomy" id="5742"/>
    <lineage>
        <taxon>Eukaryota</taxon>
        <taxon>Metamonada</taxon>
        <taxon>Diplomonadida</taxon>
        <taxon>Hexamitidae</taxon>
        <taxon>Giardiinae</taxon>
        <taxon>Giardia</taxon>
    </lineage>
</organism>
<accession>A0A4Z1T3D2</accession>
<gene>
    <name evidence="4" type="ORF">GMRT_12595</name>
</gene>
<dbReference type="VEuPathDB" id="GiardiaDB:GMRT_12595"/>
<protein>
    <recommendedName>
        <fullName evidence="3">CCT domain-containing protein</fullName>
    </recommendedName>
</protein>
<dbReference type="EMBL" id="VDLU01000002">
    <property type="protein sequence ID" value="TNJ28463.1"/>
    <property type="molecule type" value="Genomic_DNA"/>
</dbReference>
<comment type="subcellular location">
    <subcellularLocation>
        <location evidence="1">Nucleus</location>
    </subcellularLocation>
</comment>
<dbReference type="AlphaFoldDB" id="A0A4Z1T3D2"/>
<evidence type="ECO:0000313" key="4">
    <source>
        <dbReference type="EMBL" id="TNJ28463.1"/>
    </source>
</evidence>
<sequence>MEPERVLDQLQRIKNLIYHQAQLMQDGNMSQELLKVRELFNATVDAIRIVPALEPFNFRFLASEVATMSYVLTPDQLYNQCYLHLPFSVTTIGNYTVQDRAALLTEYLQSRARRTLGKKCLYEKRRQIACDRPRIGGRFVKQKVDSPDATLSGTDVLGSKATLYSTFNHLEKLSTSPSMTMLTPTTYRRRYQVDPIWNTPLTPTLYQQGATLPDPESLMTKNLSSPPSLEYLGPNNPLQPTSFDDYLPRPAFDDFFPLASDFTSYGPSDPLQDQSGMANVMAYVRALSAHDDAQPPDAIPPAIVPDDFEAQLTDSVDSEVFDEPQRPSQPQQTNLQTISELTSSFSNLSADLGEKRRPRHGMKIIYGETTPKDHPISDVSLSSQIFVSESD</sequence>
<evidence type="ECO:0000256" key="1">
    <source>
        <dbReference type="ARBA" id="ARBA00004123"/>
    </source>
</evidence>
<reference evidence="4 5" key="1">
    <citation type="submission" date="2019-05" db="EMBL/GenBank/DDBJ databases">
        <title>The compact genome of Giardia muris reveals important steps in the evolution of intestinal protozoan parasites.</title>
        <authorList>
            <person name="Xu F."/>
            <person name="Jimenez-Gonzalez A."/>
            <person name="Einarsson E."/>
            <person name="Astvaldsson A."/>
            <person name="Peirasmaki D."/>
            <person name="Eckmann L."/>
            <person name="Andersson J.O."/>
            <person name="Svard S.G."/>
            <person name="Jerlstrom-Hultqvist J."/>
        </authorList>
    </citation>
    <scope>NUCLEOTIDE SEQUENCE [LARGE SCALE GENOMIC DNA]</scope>
    <source>
        <strain evidence="4 5">Roberts-Thomson</strain>
    </source>
</reference>
<comment type="caution">
    <text evidence="4">The sequence shown here is derived from an EMBL/GenBank/DDBJ whole genome shotgun (WGS) entry which is preliminary data.</text>
</comment>
<evidence type="ECO:0000313" key="5">
    <source>
        <dbReference type="Proteomes" id="UP000315496"/>
    </source>
</evidence>